<dbReference type="Gene3D" id="3.30.50.10">
    <property type="entry name" value="Erythroid Transcription Factor GATA-1, subunit A"/>
    <property type="match status" value="1"/>
</dbReference>
<feature type="region of interest" description="Disordered" evidence="10">
    <location>
        <begin position="97"/>
        <end position="122"/>
    </location>
</feature>
<evidence type="ECO:0000256" key="2">
    <source>
        <dbReference type="ARBA" id="ARBA00022723"/>
    </source>
</evidence>
<dbReference type="GO" id="GO:0030154">
    <property type="term" value="P:cell differentiation"/>
    <property type="evidence" value="ECO:0007669"/>
    <property type="project" value="TreeGrafter"/>
</dbReference>
<comment type="caution">
    <text evidence="12">The sequence shown here is derived from an EMBL/GenBank/DDBJ whole genome shotgun (WGS) entry which is preliminary data.</text>
</comment>
<evidence type="ECO:0000313" key="13">
    <source>
        <dbReference type="Proteomes" id="UP000663855"/>
    </source>
</evidence>
<organism evidence="12 13">
    <name type="scientific">Rotaria magnacalcarata</name>
    <dbReference type="NCBI Taxonomy" id="392030"/>
    <lineage>
        <taxon>Eukaryota</taxon>
        <taxon>Metazoa</taxon>
        <taxon>Spiralia</taxon>
        <taxon>Gnathifera</taxon>
        <taxon>Rotifera</taxon>
        <taxon>Eurotatoria</taxon>
        <taxon>Bdelloidea</taxon>
        <taxon>Philodinida</taxon>
        <taxon>Philodinidae</taxon>
        <taxon>Rotaria</taxon>
    </lineage>
</organism>
<accession>A0A814ND21</accession>
<dbReference type="SMART" id="SM00399">
    <property type="entry name" value="ZnF_C4"/>
    <property type="match status" value="1"/>
</dbReference>
<reference evidence="12" key="1">
    <citation type="submission" date="2021-02" db="EMBL/GenBank/DDBJ databases">
        <authorList>
            <person name="Nowell W R."/>
        </authorList>
    </citation>
    <scope>NUCLEOTIDE SEQUENCE</scope>
</reference>
<evidence type="ECO:0000256" key="7">
    <source>
        <dbReference type="ARBA" id="ARBA00023163"/>
    </source>
</evidence>
<dbReference type="PRINTS" id="PR00047">
    <property type="entry name" value="STROIDFINGER"/>
</dbReference>
<evidence type="ECO:0000256" key="4">
    <source>
        <dbReference type="ARBA" id="ARBA00022833"/>
    </source>
</evidence>
<feature type="compositionally biased region" description="Basic and acidic residues" evidence="10">
    <location>
        <begin position="97"/>
        <end position="119"/>
    </location>
</feature>
<comment type="subcellular location">
    <subcellularLocation>
        <location evidence="1">Nucleus</location>
    </subcellularLocation>
</comment>
<evidence type="ECO:0000256" key="9">
    <source>
        <dbReference type="ARBA" id="ARBA00023242"/>
    </source>
</evidence>
<dbReference type="AlphaFoldDB" id="A0A814ND21"/>
<feature type="domain" description="Nuclear receptor" evidence="11">
    <location>
        <begin position="18"/>
        <end position="95"/>
    </location>
</feature>
<keyword evidence="7" id="KW-0804">Transcription</keyword>
<dbReference type="InterPro" id="IPR001628">
    <property type="entry name" value="Znf_hrmn_rcpt"/>
</dbReference>
<evidence type="ECO:0000256" key="8">
    <source>
        <dbReference type="ARBA" id="ARBA00023170"/>
    </source>
</evidence>
<evidence type="ECO:0000313" key="12">
    <source>
        <dbReference type="EMBL" id="CAF1091889.1"/>
    </source>
</evidence>
<dbReference type="SUPFAM" id="SSF48508">
    <property type="entry name" value="Nuclear receptor ligand-binding domain"/>
    <property type="match status" value="1"/>
</dbReference>
<keyword evidence="2" id="KW-0479">Metal-binding</keyword>
<name>A0A814ND21_9BILA</name>
<dbReference type="GO" id="GO:0005634">
    <property type="term" value="C:nucleus"/>
    <property type="evidence" value="ECO:0007669"/>
    <property type="project" value="UniProtKB-SubCell"/>
</dbReference>
<dbReference type="GO" id="GO:0000978">
    <property type="term" value="F:RNA polymerase II cis-regulatory region sequence-specific DNA binding"/>
    <property type="evidence" value="ECO:0007669"/>
    <property type="project" value="InterPro"/>
</dbReference>
<protein>
    <recommendedName>
        <fullName evidence="11">Nuclear receptor domain-containing protein</fullName>
    </recommendedName>
</protein>
<dbReference type="CDD" id="cd06960">
    <property type="entry name" value="NR_DBD_HNF4A"/>
    <property type="match status" value="1"/>
</dbReference>
<dbReference type="SUPFAM" id="SSF57716">
    <property type="entry name" value="Glucocorticoid receptor-like (DNA-binding domain)"/>
    <property type="match status" value="1"/>
</dbReference>
<sequence>MNFEFRAKPGRKKTRKDDVKCLVCEGKAIGFNFGVPSCSPCKVFFRRNVVKLGTYEFRCRSDGHCSITHDTRRQCNCCRLAKCFRVGMNAKAIRTDDHQQLERTRSIESNQHKQEEKSNGNKQELQIISKQELIRPSESFMHFCPYSPILSSNDNIILTNIFHTYERTCKLFTYKEHLSMPVDETLTLPKFMNASANIYMALIYYLKSIPDFNSLPVNSKMSLIKSNLNQIVRLHSSYIMKTVTPDLDTDSPVFLHVFPEDLYIDIRANGIAVSPFVHDPILIRLFIVVLMLSTHMNVRYEKNLIDHCNESSNRNILIVQNVYVELLWRYICSRCSNYQNCVKLFSSFIATTLCSQIVEVKIDKFIRTTLPSQNHQLEPIMKSMWEPEK</sequence>
<evidence type="ECO:0000259" key="11">
    <source>
        <dbReference type="PROSITE" id="PS51030"/>
    </source>
</evidence>
<keyword evidence="9" id="KW-0539">Nucleus</keyword>
<evidence type="ECO:0000256" key="5">
    <source>
        <dbReference type="ARBA" id="ARBA00023015"/>
    </source>
</evidence>
<keyword evidence="4" id="KW-0862">Zinc</keyword>
<gene>
    <name evidence="12" type="ORF">CJN711_LOCUS6706</name>
</gene>
<evidence type="ECO:0000256" key="6">
    <source>
        <dbReference type="ARBA" id="ARBA00023125"/>
    </source>
</evidence>
<dbReference type="PROSITE" id="PS51030">
    <property type="entry name" value="NUCLEAR_REC_DBD_2"/>
    <property type="match status" value="1"/>
</dbReference>
<dbReference type="GO" id="GO:0008270">
    <property type="term" value="F:zinc ion binding"/>
    <property type="evidence" value="ECO:0007669"/>
    <property type="project" value="UniProtKB-KW"/>
</dbReference>
<dbReference type="Proteomes" id="UP000663855">
    <property type="component" value="Unassembled WGS sequence"/>
</dbReference>
<dbReference type="InterPro" id="IPR049636">
    <property type="entry name" value="HNF4-like_DBD"/>
</dbReference>
<dbReference type="Pfam" id="PF00105">
    <property type="entry name" value="zf-C4"/>
    <property type="match status" value="1"/>
</dbReference>
<dbReference type="GO" id="GO:0000122">
    <property type="term" value="P:negative regulation of transcription by RNA polymerase II"/>
    <property type="evidence" value="ECO:0007669"/>
    <property type="project" value="TreeGrafter"/>
</dbReference>
<dbReference type="PANTHER" id="PTHR24082">
    <property type="entry name" value="NUCLEAR HORMONE RECEPTOR"/>
    <property type="match status" value="1"/>
</dbReference>
<keyword evidence="8" id="KW-0675">Receptor</keyword>
<dbReference type="InterPro" id="IPR050234">
    <property type="entry name" value="Nuclear_hormone_rcpt_NR1"/>
</dbReference>
<evidence type="ECO:0000256" key="10">
    <source>
        <dbReference type="SAM" id="MobiDB-lite"/>
    </source>
</evidence>
<keyword evidence="5" id="KW-0805">Transcription regulation</keyword>
<evidence type="ECO:0000256" key="3">
    <source>
        <dbReference type="ARBA" id="ARBA00022771"/>
    </source>
</evidence>
<dbReference type="InterPro" id="IPR035500">
    <property type="entry name" value="NHR-like_dom_sf"/>
</dbReference>
<evidence type="ECO:0000256" key="1">
    <source>
        <dbReference type="ARBA" id="ARBA00004123"/>
    </source>
</evidence>
<dbReference type="GO" id="GO:0045944">
    <property type="term" value="P:positive regulation of transcription by RNA polymerase II"/>
    <property type="evidence" value="ECO:0007669"/>
    <property type="project" value="TreeGrafter"/>
</dbReference>
<proteinExistence type="predicted"/>
<dbReference type="Gene3D" id="1.10.565.10">
    <property type="entry name" value="Retinoid X Receptor"/>
    <property type="match status" value="1"/>
</dbReference>
<keyword evidence="3" id="KW-0863">Zinc-finger</keyword>
<dbReference type="InterPro" id="IPR013088">
    <property type="entry name" value="Znf_NHR/GATA"/>
</dbReference>
<keyword evidence="6" id="KW-0238">DNA-binding</keyword>
<dbReference type="PANTHER" id="PTHR24082:SF283">
    <property type="entry name" value="NUCLEAR HORMONE RECEPTOR HR96"/>
    <property type="match status" value="1"/>
</dbReference>
<dbReference type="EMBL" id="CAJNOV010002200">
    <property type="protein sequence ID" value="CAF1091889.1"/>
    <property type="molecule type" value="Genomic_DNA"/>
</dbReference>
<dbReference type="GO" id="GO:0004879">
    <property type="term" value="F:nuclear receptor activity"/>
    <property type="evidence" value="ECO:0007669"/>
    <property type="project" value="TreeGrafter"/>
</dbReference>